<evidence type="ECO:0000313" key="1">
    <source>
        <dbReference type="EMBL" id="SEA02174.1"/>
    </source>
</evidence>
<organism evidence="1 2">
    <name type="scientific">Arachidicoccus rhizosphaerae</name>
    <dbReference type="NCBI Taxonomy" id="551991"/>
    <lineage>
        <taxon>Bacteria</taxon>
        <taxon>Pseudomonadati</taxon>
        <taxon>Bacteroidota</taxon>
        <taxon>Chitinophagia</taxon>
        <taxon>Chitinophagales</taxon>
        <taxon>Chitinophagaceae</taxon>
        <taxon>Arachidicoccus</taxon>
    </lineage>
</organism>
<dbReference type="RefSeq" id="WP_244518792.1">
    <property type="nucleotide sequence ID" value="NZ_FNQY01000006.1"/>
</dbReference>
<sequence length="170" mass="18595">MYISTAKSGCTQIALGMLLLLIMGLSCPTGLFAQQSSLQKTSNADSKARDPWKAQDLMAPSELARLIESGSKSEQPIILSVGPAALIKGSRDIGPASQAENLAQLKKTLEKLPKDQDIVIYCGCCPFTHCPNVRPAFNLLKEMHFTHAKLLNLEHNIRTDWIDKGFATQQ</sequence>
<reference evidence="1 2" key="1">
    <citation type="submission" date="2016-10" db="EMBL/GenBank/DDBJ databases">
        <authorList>
            <person name="de Groot N.N."/>
        </authorList>
    </citation>
    <scope>NUCLEOTIDE SEQUENCE [LARGE SCALE GENOMIC DNA]</scope>
    <source>
        <strain evidence="1 2">Vu-144</strain>
    </source>
</reference>
<evidence type="ECO:0008006" key="3">
    <source>
        <dbReference type="Google" id="ProtNLM"/>
    </source>
</evidence>
<protein>
    <recommendedName>
        <fullName evidence="3">Rhodanese domain-containing protein</fullName>
    </recommendedName>
</protein>
<proteinExistence type="predicted"/>
<dbReference type="EMBL" id="FNQY01000006">
    <property type="protein sequence ID" value="SEA02174.1"/>
    <property type="molecule type" value="Genomic_DNA"/>
</dbReference>
<dbReference type="Proteomes" id="UP000199041">
    <property type="component" value="Unassembled WGS sequence"/>
</dbReference>
<dbReference type="InterPro" id="IPR036873">
    <property type="entry name" value="Rhodanese-like_dom_sf"/>
</dbReference>
<dbReference type="STRING" id="551991.SAMN05192529_10683"/>
<dbReference type="PROSITE" id="PS51257">
    <property type="entry name" value="PROKAR_LIPOPROTEIN"/>
    <property type="match status" value="1"/>
</dbReference>
<gene>
    <name evidence="1" type="ORF">SAMN05192529_10683</name>
</gene>
<evidence type="ECO:0000313" key="2">
    <source>
        <dbReference type="Proteomes" id="UP000199041"/>
    </source>
</evidence>
<name>A0A1H3XU93_9BACT</name>
<accession>A0A1H3XU93</accession>
<dbReference type="SUPFAM" id="SSF52821">
    <property type="entry name" value="Rhodanese/Cell cycle control phosphatase"/>
    <property type="match status" value="1"/>
</dbReference>
<keyword evidence="2" id="KW-1185">Reference proteome</keyword>
<dbReference type="AlphaFoldDB" id="A0A1H3XU93"/>